<evidence type="ECO:0000313" key="4">
    <source>
        <dbReference type="EMBL" id="CAD8064858.1"/>
    </source>
</evidence>
<keyword evidence="5" id="KW-1185">Reference proteome</keyword>
<reference evidence="4" key="1">
    <citation type="submission" date="2021-01" db="EMBL/GenBank/DDBJ databases">
        <authorList>
            <consortium name="Genoscope - CEA"/>
            <person name="William W."/>
        </authorList>
    </citation>
    <scope>NUCLEOTIDE SEQUENCE</scope>
</reference>
<dbReference type="EMBL" id="CAJJDM010000035">
    <property type="protein sequence ID" value="CAD8064858.1"/>
    <property type="molecule type" value="Genomic_DNA"/>
</dbReference>
<evidence type="ECO:0000313" key="3">
    <source>
        <dbReference type="EMBL" id="CAD8059349.1"/>
    </source>
</evidence>
<dbReference type="Proteomes" id="UP000688137">
    <property type="component" value="Unassembled WGS sequence"/>
</dbReference>
<feature type="chain" id="PRO_5036273270" evidence="2">
    <location>
        <begin position="17"/>
        <end position="369"/>
    </location>
</feature>
<feature type="signal peptide" evidence="2">
    <location>
        <begin position="1"/>
        <end position="16"/>
    </location>
</feature>
<protein>
    <submittedName>
        <fullName evidence="4">Uncharacterized protein</fullName>
    </submittedName>
</protein>
<gene>
    <name evidence="3" type="ORF">PPRIM_AZ9-3.1.T0280356</name>
    <name evidence="4" type="ORF">PPRIM_AZ9-3.1.T0360336</name>
</gene>
<evidence type="ECO:0000256" key="1">
    <source>
        <dbReference type="SAM" id="Coils"/>
    </source>
</evidence>
<organism evidence="4 5">
    <name type="scientific">Paramecium primaurelia</name>
    <dbReference type="NCBI Taxonomy" id="5886"/>
    <lineage>
        <taxon>Eukaryota</taxon>
        <taxon>Sar</taxon>
        <taxon>Alveolata</taxon>
        <taxon>Ciliophora</taxon>
        <taxon>Intramacronucleata</taxon>
        <taxon>Oligohymenophorea</taxon>
        <taxon>Peniculida</taxon>
        <taxon>Parameciidae</taxon>
        <taxon>Paramecium</taxon>
    </lineage>
</organism>
<evidence type="ECO:0000256" key="2">
    <source>
        <dbReference type="SAM" id="SignalP"/>
    </source>
</evidence>
<dbReference type="OMA" id="HHQYTRR"/>
<evidence type="ECO:0000313" key="5">
    <source>
        <dbReference type="Proteomes" id="UP000688137"/>
    </source>
</evidence>
<proteinExistence type="predicted"/>
<sequence length="369" mass="41845">MYKLAVCTLLILSVTAIDVTNSVWTSHDQKAFAQIKQSGWGNFILNFGELHLTTGGILAELNTEIAKLIDELDEELAEVHHQYARRTDVHNREVNRLSQEIQDKEREVFNAHDFYDNVLIPQRDRFAAQLEQLQENIAQNRKTLNEATVQRANDHAEFEAKVAEHNEAISAIDESLQLLSQLESPSLVQIQKVQKNLTKIQQSLKRHSTFQTFIKTLLEIAVEANFADQGALREILTAFNNLRVQLVDSLNQLTADEAEAQKDFEARVIQLNQEHAEFQRAVVVKTAEIEANANKIEQTLDLIDVLHADLDTLNGQLQAENDDFAFATDVYNATVAEYNKELNAAHQALDLLNQPRFTDYVKSQLKGAF</sequence>
<keyword evidence="2" id="KW-0732">Signal</keyword>
<dbReference type="EMBL" id="CAJJDM010000027">
    <property type="protein sequence ID" value="CAD8059349.1"/>
    <property type="molecule type" value="Genomic_DNA"/>
</dbReference>
<comment type="caution">
    <text evidence="4">The sequence shown here is derived from an EMBL/GenBank/DDBJ whole genome shotgun (WGS) entry which is preliminary data.</text>
</comment>
<name>A0A8S1LAH8_PARPR</name>
<keyword evidence="1" id="KW-0175">Coiled coil</keyword>
<feature type="coiled-coil region" evidence="1">
    <location>
        <begin position="58"/>
        <end position="150"/>
    </location>
</feature>
<dbReference type="AlphaFoldDB" id="A0A8S1LAH8"/>
<accession>A0A8S1LAH8</accession>